<accession>M7NZ11</accession>
<dbReference type="STRING" id="1286106.MPL1_01752"/>
<evidence type="ECO:0000313" key="3">
    <source>
        <dbReference type="Proteomes" id="UP000012019"/>
    </source>
</evidence>
<feature type="domain" description="YgjP-like metallopeptidase" evidence="1">
    <location>
        <begin position="17"/>
        <end position="223"/>
    </location>
</feature>
<evidence type="ECO:0000313" key="2">
    <source>
        <dbReference type="EMBL" id="EMR14073.1"/>
    </source>
</evidence>
<protein>
    <submittedName>
        <fullName evidence="2">Metal-dependent hydrolase</fullName>
    </submittedName>
</protein>
<sequence length="229" mass="26795">MHAHGIEIAVKRSHRRKTMALKVHNGEVSIHLPGHCPLRIAEDFIASKSDWITARLAEQQQLPTRSFADGSLQPLFGEYFPITVTTATGRRQQLDFDGQTLRCQLTVNHTDETEQVKSLLKKFYRQQAAQQLIQRCQVLAEQYQLSPRQITVRHYRSRWGSCRSNGDIQLNWQLIQAPQPIIDYVITHELCHLQYLNHSPSFWNLVARFDADHRQHRQWLKQHGHHLIF</sequence>
<dbReference type="PANTHER" id="PTHR30399">
    <property type="entry name" value="UNCHARACTERIZED PROTEIN YGJP"/>
    <property type="match status" value="1"/>
</dbReference>
<organism evidence="2 3">
    <name type="scientific">Methylophaga lonarensis MPL</name>
    <dbReference type="NCBI Taxonomy" id="1286106"/>
    <lineage>
        <taxon>Bacteria</taxon>
        <taxon>Pseudomonadati</taxon>
        <taxon>Pseudomonadota</taxon>
        <taxon>Gammaproteobacteria</taxon>
        <taxon>Thiotrichales</taxon>
        <taxon>Piscirickettsiaceae</taxon>
        <taxon>Methylophaga</taxon>
    </lineage>
</organism>
<comment type="caution">
    <text evidence="2">The sequence shown here is derived from an EMBL/GenBank/DDBJ whole genome shotgun (WGS) entry which is preliminary data.</text>
</comment>
<dbReference type="CDD" id="cd07344">
    <property type="entry name" value="M48_yhfN_like"/>
    <property type="match status" value="1"/>
</dbReference>
<name>M7NZ11_9GAMM</name>
<keyword evidence="2" id="KW-0378">Hydrolase</keyword>
<dbReference type="PATRIC" id="fig|1286106.3.peg.355"/>
<dbReference type="EMBL" id="APHR01000008">
    <property type="protein sequence ID" value="EMR14073.1"/>
    <property type="molecule type" value="Genomic_DNA"/>
</dbReference>
<proteinExistence type="predicted"/>
<dbReference type="AlphaFoldDB" id="M7NZ11"/>
<reference evidence="2 3" key="1">
    <citation type="journal article" date="2013" name="Genome Announc.">
        <title>Draft Genome Sequence of Methylophaga lonarensis MPLT, a Haloalkaliphilic (Non-Methane-Utilizing) Methylotroph.</title>
        <authorList>
            <person name="Shetty S.A."/>
            <person name="Marathe N.P."/>
            <person name="Munot H."/>
            <person name="Antony C.P."/>
            <person name="Dhotre D.P."/>
            <person name="Murrell J.C."/>
            <person name="Shouche Y.S."/>
        </authorList>
    </citation>
    <scope>NUCLEOTIDE SEQUENCE [LARGE SCALE GENOMIC DNA]</scope>
    <source>
        <strain evidence="2 3">MPL</strain>
    </source>
</reference>
<dbReference type="Pfam" id="PF01863">
    <property type="entry name" value="YgjP-like"/>
    <property type="match status" value="1"/>
</dbReference>
<dbReference type="eggNOG" id="COG1451">
    <property type="taxonomic scope" value="Bacteria"/>
</dbReference>
<dbReference type="InterPro" id="IPR053136">
    <property type="entry name" value="UTP_pyrophosphatase-like"/>
</dbReference>
<dbReference type="Proteomes" id="UP000012019">
    <property type="component" value="Unassembled WGS sequence"/>
</dbReference>
<dbReference type="GO" id="GO:0016787">
    <property type="term" value="F:hydrolase activity"/>
    <property type="evidence" value="ECO:0007669"/>
    <property type="project" value="UniProtKB-KW"/>
</dbReference>
<dbReference type="PANTHER" id="PTHR30399:SF1">
    <property type="entry name" value="UTP PYROPHOSPHATASE"/>
    <property type="match status" value="1"/>
</dbReference>
<dbReference type="Gene3D" id="3.30.2010.10">
    <property type="entry name" value="Metalloproteases ('zincins'), catalytic domain"/>
    <property type="match status" value="1"/>
</dbReference>
<dbReference type="InterPro" id="IPR002725">
    <property type="entry name" value="YgjP-like_metallopeptidase"/>
</dbReference>
<keyword evidence="3" id="KW-1185">Reference proteome</keyword>
<gene>
    <name evidence="2" type="ORF">MPL1_01752</name>
</gene>
<evidence type="ECO:0000259" key="1">
    <source>
        <dbReference type="Pfam" id="PF01863"/>
    </source>
</evidence>